<gene>
    <name evidence="3" type="ORF">XM53_16365</name>
</gene>
<evidence type="ECO:0008006" key="5">
    <source>
        <dbReference type="Google" id="ProtNLM"/>
    </source>
</evidence>
<evidence type="ECO:0000313" key="4">
    <source>
        <dbReference type="Proteomes" id="UP000051295"/>
    </source>
</evidence>
<dbReference type="Pfam" id="PF03884">
    <property type="entry name" value="YacG"/>
    <property type="match status" value="1"/>
</dbReference>
<dbReference type="PATRIC" id="fig|1641875.4.peg.1091"/>
<accession>A0A0T5NRD2</accession>
<comment type="caution">
    <text evidence="3">The sequence shown here is derived from an EMBL/GenBank/DDBJ whole genome shotgun (WGS) entry which is preliminary data.</text>
</comment>
<keyword evidence="4" id="KW-1185">Reference proteome</keyword>
<evidence type="ECO:0000256" key="1">
    <source>
        <dbReference type="ARBA" id="ARBA00022723"/>
    </source>
</evidence>
<dbReference type="GO" id="GO:0008270">
    <property type="term" value="F:zinc ion binding"/>
    <property type="evidence" value="ECO:0007669"/>
    <property type="project" value="InterPro"/>
</dbReference>
<keyword evidence="1" id="KW-0479">Metal-binding</keyword>
<dbReference type="RefSeq" id="WP_057795250.1">
    <property type="nucleotide sequence ID" value="NZ_LAXJ01000019.1"/>
</dbReference>
<keyword evidence="2" id="KW-0862">Zinc</keyword>
<dbReference type="SUPFAM" id="SSF57716">
    <property type="entry name" value="Glucocorticoid receptor-like (DNA-binding domain)"/>
    <property type="match status" value="1"/>
</dbReference>
<protein>
    <recommendedName>
        <fullName evidence="5">DNA gyrase inhibitor YacG</fullName>
    </recommendedName>
</protein>
<name>A0A0T5NRD2_9RHOB</name>
<evidence type="ECO:0000256" key="2">
    <source>
        <dbReference type="ARBA" id="ARBA00022833"/>
    </source>
</evidence>
<dbReference type="InterPro" id="IPR013088">
    <property type="entry name" value="Znf_NHR/GATA"/>
</dbReference>
<dbReference type="Proteomes" id="UP000051295">
    <property type="component" value="Unassembled WGS sequence"/>
</dbReference>
<organism evidence="3 4">
    <name type="scientific">Roseovarius atlanticus</name>
    <dbReference type="NCBI Taxonomy" id="1641875"/>
    <lineage>
        <taxon>Bacteria</taxon>
        <taxon>Pseudomonadati</taxon>
        <taxon>Pseudomonadota</taxon>
        <taxon>Alphaproteobacteria</taxon>
        <taxon>Rhodobacterales</taxon>
        <taxon>Roseobacteraceae</taxon>
        <taxon>Roseovarius</taxon>
    </lineage>
</organism>
<proteinExistence type="predicted"/>
<dbReference type="EMBL" id="LAXJ01000019">
    <property type="protein sequence ID" value="KRS11513.1"/>
    <property type="molecule type" value="Genomic_DNA"/>
</dbReference>
<sequence>MSCPICGEDTVKKYRPFCSDRCANRDLGAWLRGDYAIPSSRLDDAEEVADALEEAQNAATGKPH</sequence>
<dbReference type="PANTHER" id="PTHR36150:SF1">
    <property type="entry name" value="DNA GYRASE INHIBITOR YACG"/>
    <property type="match status" value="1"/>
</dbReference>
<dbReference type="AlphaFoldDB" id="A0A0T5NRD2"/>
<dbReference type="GO" id="GO:0006355">
    <property type="term" value="P:regulation of DNA-templated transcription"/>
    <property type="evidence" value="ECO:0007669"/>
    <property type="project" value="InterPro"/>
</dbReference>
<dbReference type="Gene3D" id="3.30.50.10">
    <property type="entry name" value="Erythroid Transcription Factor GATA-1, subunit A"/>
    <property type="match status" value="1"/>
</dbReference>
<dbReference type="InterPro" id="IPR005584">
    <property type="entry name" value="DNA_gyrase_inhibitor_YacG"/>
</dbReference>
<dbReference type="STRING" id="1641875.XM53_16365"/>
<reference evidence="3 4" key="1">
    <citation type="submission" date="2015-04" db="EMBL/GenBank/DDBJ databases">
        <title>The draft genome sequence of Roseovarius sp.R12b.</title>
        <authorList>
            <person name="Li G."/>
            <person name="Lai Q."/>
            <person name="Shao Z."/>
            <person name="Yan P."/>
        </authorList>
    </citation>
    <scope>NUCLEOTIDE SEQUENCE [LARGE SCALE GENOMIC DNA]</scope>
    <source>
        <strain evidence="3 4">R12B</strain>
    </source>
</reference>
<dbReference type="OrthoDB" id="9809663at2"/>
<dbReference type="PANTHER" id="PTHR36150">
    <property type="entry name" value="DNA GYRASE INHIBITOR YACG"/>
    <property type="match status" value="1"/>
</dbReference>
<evidence type="ECO:0000313" key="3">
    <source>
        <dbReference type="EMBL" id="KRS11513.1"/>
    </source>
</evidence>